<dbReference type="Proteomes" id="UP000712673">
    <property type="component" value="Unassembled WGS sequence"/>
</dbReference>
<protein>
    <submittedName>
        <fullName evidence="1">VOC family protein</fullName>
    </submittedName>
</protein>
<reference evidence="1" key="1">
    <citation type="submission" date="2019-03" db="EMBL/GenBank/DDBJ databases">
        <title>Lake Tanganyika Metagenome-Assembled Genomes (MAGs).</title>
        <authorList>
            <person name="Tran P."/>
        </authorList>
    </citation>
    <scope>NUCLEOTIDE SEQUENCE</scope>
    <source>
        <strain evidence="1">K_DeepCast_65m_m2_066</strain>
    </source>
</reference>
<evidence type="ECO:0000313" key="1">
    <source>
        <dbReference type="EMBL" id="MBM3224719.1"/>
    </source>
</evidence>
<accession>A0A937W0P2</accession>
<dbReference type="Gene3D" id="3.10.180.10">
    <property type="entry name" value="2,3-Dihydroxybiphenyl 1,2-Dioxygenase, domain 1"/>
    <property type="match status" value="1"/>
</dbReference>
<evidence type="ECO:0000313" key="2">
    <source>
        <dbReference type="Proteomes" id="UP000712673"/>
    </source>
</evidence>
<comment type="caution">
    <text evidence="1">The sequence shown here is derived from an EMBL/GenBank/DDBJ whole genome shotgun (WGS) entry which is preliminary data.</text>
</comment>
<name>A0A937W0P2_UNCTE</name>
<dbReference type="CDD" id="cd08351">
    <property type="entry name" value="ChaP_like"/>
    <property type="match status" value="1"/>
</dbReference>
<dbReference type="EMBL" id="VGLS01000390">
    <property type="protein sequence ID" value="MBM3224719.1"/>
    <property type="molecule type" value="Genomic_DNA"/>
</dbReference>
<dbReference type="SUPFAM" id="SSF54593">
    <property type="entry name" value="Glyoxalase/Bleomycin resistance protein/Dihydroxybiphenyl dioxygenase"/>
    <property type="match status" value="1"/>
</dbReference>
<organism evidence="1 2">
    <name type="scientific">Tectimicrobiota bacterium</name>
    <dbReference type="NCBI Taxonomy" id="2528274"/>
    <lineage>
        <taxon>Bacteria</taxon>
        <taxon>Pseudomonadati</taxon>
        <taxon>Nitrospinota/Tectimicrobiota group</taxon>
        <taxon>Candidatus Tectimicrobiota</taxon>
    </lineage>
</organism>
<gene>
    <name evidence="1" type="ORF">FJZ47_13065</name>
</gene>
<dbReference type="InterPro" id="IPR029068">
    <property type="entry name" value="Glyas_Bleomycin-R_OHBP_Dase"/>
</dbReference>
<proteinExistence type="predicted"/>
<sequence length="132" mass="14807">MAILLDHLIVPSHHPVDAAQSLAHILGVPWDPEGGHFTPVYVNNTLTLDFAEREHFDRHHYCFHVSDAEFDGIFARVRAAGIVYRSTPRGPDDMQLNTRLGGRNFYWNDSDGHNWEVLTVSYARPQATAAAG</sequence>
<dbReference type="AlphaFoldDB" id="A0A937W0P2"/>